<dbReference type="PANTHER" id="PTHR33085:SF126">
    <property type="entry name" value="EXPRESSED PROTEIN"/>
    <property type="match status" value="1"/>
</dbReference>
<dbReference type="AlphaFoldDB" id="A0A0E0L130"/>
<reference evidence="1" key="1">
    <citation type="submission" date="2015-04" db="UniProtKB">
        <authorList>
            <consortium name="EnsemblPlants"/>
        </authorList>
    </citation>
    <scope>IDENTIFICATION</scope>
</reference>
<dbReference type="InterPro" id="IPR012871">
    <property type="entry name" value="DUF1668_ORYSA"/>
</dbReference>
<proteinExistence type="predicted"/>
<evidence type="ECO:0000313" key="1">
    <source>
        <dbReference type="EnsemblPlants" id="OPUNC05G10220.1"/>
    </source>
</evidence>
<dbReference type="HOGENOM" id="CLU_104376_0_0_1"/>
<protein>
    <submittedName>
        <fullName evidence="1">Uncharacterized protein</fullName>
    </submittedName>
</protein>
<organism evidence="1">
    <name type="scientific">Oryza punctata</name>
    <name type="common">Red rice</name>
    <dbReference type="NCBI Taxonomy" id="4537"/>
    <lineage>
        <taxon>Eukaryota</taxon>
        <taxon>Viridiplantae</taxon>
        <taxon>Streptophyta</taxon>
        <taxon>Embryophyta</taxon>
        <taxon>Tracheophyta</taxon>
        <taxon>Spermatophyta</taxon>
        <taxon>Magnoliopsida</taxon>
        <taxon>Liliopsida</taxon>
        <taxon>Poales</taxon>
        <taxon>Poaceae</taxon>
        <taxon>BOP clade</taxon>
        <taxon>Oryzoideae</taxon>
        <taxon>Oryzeae</taxon>
        <taxon>Oryzinae</taxon>
        <taxon>Oryza</taxon>
    </lineage>
</organism>
<keyword evidence="2" id="KW-1185">Reference proteome</keyword>
<evidence type="ECO:0000313" key="2">
    <source>
        <dbReference type="Proteomes" id="UP000026962"/>
    </source>
</evidence>
<reference evidence="1" key="2">
    <citation type="submission" date="2018-05" db="EMBL/GenBank/DDBJ databases">
        <title>OpunRS2 (Oryza punctata Reference Sequence Version 2).</title>
        <authorList>
            <person name="Zhang J."/>
            <person name="Kudrna D."/>
            <person name="Lee S."/>
            <person name="Talag J."/>
            <person name="Welchert J."/>
            <person name="Wing R.A."/>
        </authorList>
    </citation>
    <scope>NUCLEOTIDE SEQUENCE [LARGE SCALE GENOMIC DNA]</scope>
</reference>
<sequence length="232" mass="25906">MMYDNLYTKSRGARLGRGGATILGSGKNKVVGEDGERRSFLLILYKCGAHIVRLLPGMHVPKRSPITFIVGNNIYVIYIMEAAQLETLSMHGAEHCFEALVHSFPLAPLYVLDLGEDGPARVVAHAVVGNSQIWVSTEWHGMFSFDKALLFRGRTEHVPEHNVKFNFSPHDDGHLCTSDLTATLPSLRCTWRYRPSLLPHKGWLALVVSYLISLSGGRLCVTELFEMTRVEV</sequence>
<dbReference type="Pfam" id="PF07893">
    <property type="entry name" value="DUF1668"/>
    <property type="match status" value="1"/>
</dbReference>
<name>A0A0E0L130_ORYPU</name>
<accession>A0A0E0L130</accession>
<dbReference type="Gramene" id="OPUNC05G10220.1">
    <property type="protein sequence ID" value="OPUNC05G10220.1"/>
    <property type="gene ID" value="OPUNC05G10220"/>
</dbReference>
<dbReference type="Proteomes" id="UP000026962">
    <property type="component" value="Chromosome 5"/>
</dbReference>
<dbReference type="EnsemblPlants" id="OPUNC05G10220.1">
    <property type="protein sequence ID" value="OPUNC05G10220.1"/>
    <property type="gene ID" value="OPUNC05G10220"/>
</dbReference>
<dbReference type="PANTHER" id="PTHR33085">
    <property type="entry name" value="OS12G0113100 PROTEIN-RELATED"/>
    <property type="match status" value="1"/>
</dbReference>